<dbReference type="Pfam" id="PF00535">
    <property type="entry name" value="Glycos_transf_2"/>
    <property type="match status" value="1"/>
</dbReference>
<feature type="transmembrane region" description="Helical" evidence="6">
    <location>
        <begin position="288"/>
        <end position="304"/>
    </location>
</feature>
<keyword evidence="6" id="KW-1133">Transmembrane helix</keyword>
<dbReference type="AlphaFoldDB" id="A0A6J6K9B1"/>
<evidence type="ECO:0000256" key="3">
    <source>
        <dbReference type="ARBA" id="ARBA00022676"/>
    </source>
</evidence>
<organism evidence="10">
    <name type="scientific">freshwater metagenome</name>
    <dbReference type="NCBI Taxonomy" id="449393"/>
    <lineage>
        <taxon>unclassified sequences</taxon>
        <taxon>metagenomes</taxon>
        <taxon>ecological metagenomes</taxon>
    </lineage>
</organism>
<dbReference type="GO" id="GO:0016757">
    <property type="term" value="F:glycosyltransferase activity"/>
    <property type="evidence" value="ECO:0007669"/>
    <property type="project" value="UniProtKB-KW"/>
</dbReference>
<dbReference type="SUPFAM" id="SSF53448">
    <property type="entry name" value="Nucleotide-diphospho-sugar transferases"/>
    <property type="match status" value="1"/>
</dbReference>
<dbReference type="EMBL" id="CAEZVW010000005">
    <property type="protein sequence ID" value="CAB4636688.1"/>
    <property type="molecule type" value="Genomic_DNA"/>
</dbReference>
<keyword evidence="4" id="KW-0808">Transferase</keyword>
<evidence type="ECO:0000259" key="7">
    <source>
        <dbReference type="Pfam" id="PF00535"/>
    </source>
</evidence>
<name>A0A6J6K9B1_9ZZZZ</name>
<feature type="transmembrane region" description="Helical" evidence="6">
    <location>
        <begin position="258"/>
        <end position="282"/>
    </location>
</feature>
<keyword evidence="6" id="KW-0812">Transmembrane</keyword>
<evidence type="ECO:0000256" key="1">
    <source>
        <dbReference type="ARBA" id="ARBA00004236"/>
    </source>
</evidence>
<dbReference type="InterPro" id="IPR029044">
    <property type="entry name" value="Nucleotide-diphossugar_trans"/>
</dbReference>
<protein>
    <submittedName>
        <fullName evidence="10">Unannotated protein</fullName>
    </submittedName>
</protein>
<accession>A0A6J6K9B1</accession>
<comment type="subcellular location">
    <subcellularLocation>
        <location evidence="1">Cell membrane</location>
    </subcellularLocation>
</comment>
<dbReference type="Gene3D" id="3.90.550.10">
    <property type="entry name" value="Spore Coat Polysaccharide Biosynthesis Protein SpsA, Chain A"/>
    <property type="match status" value="1"/>
</dbReference>
<dbReference type="GO" id="GO:0005886">
    <property type="term" value="C:plasma membrane"/>
    <property type="evidence" value="ECO:0007669"/>
    <property type="project" value="UniProtKB-SubCell"/>
</dbReference>
<feature type="domain" description="Glycosyltransferase 2-like" evidence="7">
    <location>
        <begin position="29"/>
        <end position="201"/>
    </location>
</feature>
<evidence type="ECO:0000256" key="5">
    <source>
        <dbReference type="ARBA" id="ARBA00023136"/>
    </source>
</evidence>
<dbReference type="InterPro" id="IPR001173">
    <property type="entry name" value="Glyco_trans_2-like"/>
</dbReference>
<gene>
    <name evidence="8" type="ORF">UFOPK2157_00260</name>
    <name evidence="9" type="ORF">UFOPK2228_00165</name>
    <name evidence="10" type="ORF">UFOPK2245_00195</name>
</gene>
<keyword evidence="2" id="KW-1003">Cell membrane</keyword>
<proteinExistence type="predicted"/>
<sequence>MPLALLALTSINFFLIRSPDAVVDQTAGVLVPLRNEAENAKDLIATLSQQVGDFHFYLLDDNSEDDTYELLNQYTKGNSRFTVIKGAPLAQGWIGKTWALQQLFDQSKEEFLVSVDADVRLTPDAIAQSIATLKSTSLDFISPYPRQVAHTLAERMIQPLLQWSWLSTVPLRIAEKSSRTSMAIANGQFFVVRRIALEKIGGYKAVKKAVLDDVFLARELIRNGFHGGVINGASIAQCRMYTSWSLIKSGYGKSLNKAFGSAIGAFFVVLLLFFTSILPFLLSLTGNFYGWLGYVMIVFSRMLSAIKTQGRIVDSFLHPISAALLIYLIIYSFKVRSSITWKGRTV</sequence>
<dbReference type="EMBL" id="CAEZWF010000002">
    <property type="protein sequence ID" value="CAB4644823.1"/>
    <property type="molecule type" value="Genomic_DNA"/>
</dbReference>
<keyword evidence="3" id="KW-0328">Glycosyltransferase</keyword>
<evidence type="ECO:0000313" key="10">
    <source>
        <dbReference type="EMBL" id="CAB4646337.1"/>
    </source>
</evidence>
<evidence type="ECO:0000256" key="4">
    <source>
        <dbReference type="ARBA" id="ARBA00022679"/>
    </source>
</evidence>
<feature type="transmembrane region" description="Helical" evidence="6">
    <location>
        <begin position="316"/>
        <end position="333"/>
    </location>
</feature>
<evidence type="ECO:0000256" key="2">
    <source>
        <dbReference type="ARBA" id="ARBA00022475"/>
    </source>
</evidence>
<keyword evidence="5 6" id="KW-0472">Membrane</keyword>
<dbReference type="PANTHER" id="PTHR43646">
    <property type="entry name" value="GLYCOSYLTRANSFERASE"/>
    <property type="match status" value="1"/>
</dbReference>
<evidence type="ECO:0000313" key="8">
    <source>
        <dbReference type="EMBL" id="CAB4636688.1"/>
    </source>
</evidence>
<evidence type="ECO:0000313" key="9">
    <source>
        <dbReference type="EMBL" id="CAB4644823.1"/>
    </source>
</evidence>
<dbReference type="PANTHER" id="PTHR43646:SF2">
    <property type="entry name" value="GLYCOSYLTRANSFERASE 2-LIKE DOMAIN-CONTAINING PROTEIN"/>
    <property type="match status" value="1"/>
</dbReference>
<dbReference type="EMBL" id="CAEZWK010000002">
    <property type="protein sequence ID" value="CAB4646337.1"/>
    <property type="molecule type" value="Genomic_DNA"/>
</dbReference>
<reference evidence="10" key="1">
    <citation type="submission" date="2020-05" db="EMBL/GenBank/DDBJ databases">
        <authorList>
            <person name="Chiriac C."/>
            <person name="Salcher M."/>
            <person name="Ghai R."/>
            <person name="Kavagutti S V."/>
        </authorList>
    </citation>
    <scope>NUCLEOTIDE SEQUENCE</scope>
</reference>
<evidence type="ECO:0000256" key="6">
    <source>
        <dbReference type="SAM" id="Phobius"/>
    </source>
</evidence>